<accession>A0A0N1FL56</accession>
<protein>
    <submittedName>
        <fullName evidence="2">Uncharacterized protein</fullName>
    </submittedName>
</protein>
<name>A0A0N1FL56_9HYPH</name>
<keyword evidence="1" id="KW-0812">Transmembrane</keyword>
<feature type="transmembrane region" description="Helical" evidence="1">
    <location>
        <begin position="30"/>
        <end position="54"/>
    </location>
</feature>
<dbReference type="AlphaFoldDB" id="A0A0N1FL56"/>
<dbReference type="InterPro" id="IPR007038">
    <property type="entry name" value="HupE_UreJ"/>
</dbReference>
<evidence type="ECO:0000313" key="3">
    <source>
        <dbReference type="Proteomes" id="UP000037822"/>
    </source>
</evidence>
<sequence length="199" mass="20523">MIHFVLALASLIAAVEPALAHAPIEGIGVFYNGMLHLLFVPSQLLAVTALGLLLGQHAPQHSRCGWFAFVAAFWFGLAAGYWVGQGVPQAIFLALALIAGLMVAFEWAFGLVFIVALATVVGVGIGLDSTPDGAPHREMSLALAGTAVGGVLLLSCVGGLASCFTRPWQRIGIRAAGSWPAATAGIVLMLVWVGPKVAG</sequence>
<feature type="transmembrane region" description="Helical" evidence="1">
    <location>
        <begin position="89"/>
        <end position="105"/>
    </location>
</feature>
<organism evidence="2 3">
    <name type="scientific">Bosea vaviloviae</name>
    <dbReference type="NCBI Taxonomy" id="1526658"/>
    <lineage>
        <taxon>Bacteria</taxon>
        <taxon>Pseudomonadati</taxon>
        <taxon>Pseudomonadota</taxon>
        <taxon>Alphaproteobacteria</taxon>
        <taxon>Hyphomicrobiales</taxon>
        <taxon>Boseaceae</taxon>
        <taxon>Bosea</taxon>
    </lineage>
</organism>
<feature type="transmembrane region" description="Helical" evidence="1">
    <location>
        <begin position="139"/>
        <end position="164"/>
    </location>
</feature>
<proteinExistence type="predicted"/>
<feature type="transmembrane region" description="Helical" evidence="1">
    <location>
        <begin position="66"/>
        <end position="83"/>
    </location>
</feature>
<evidence type="ECO:0000256" key="1">
    <source>
        <dbReference type="SAM" id="Phobius"/>
    </source>
</evidence>
<evidence type="ECO:0000313" key="2">
    <source>
        <dbReference type="EMBL" id="KPH82961.1"/>
    </source>
</evidence>
<dbReference type="Proteomes" id="UP000037822">
    <property type="component" value="Unassembled WGS sequence"/>
</dbReference>
<dbReference type="PATRIC" id="fig|1526658.3.peg.5107"/>
<dbReference type="OrthoDB" id="8456670at2"/>
<keyword evidence="1" id="KW-1133">Transmembrane helix</keyword>
<feature type="transmembrane region" description="Helical" evidence="1">
    <location>
        <begin position="110"/>
        <end position="127"/>
    </location>
</feature>
<reference evidence="2 3" key="1">
    <citation type="submission" date="2015-07" db="EMBL/GenBank/DDBJ databases">
        <title>Whole genome sequencing of Bosea vaviloviae isolated from cave pool.</title>
        <authorList>
            <person name="Tan N.E.H."/>
            <person name="Lee Y.P."/>
            <person name="Gan H.M."/>
            <person name="Barton H."/>
            <person name="Savka M.A."/>
        </authorList>
    </citation>
    <scope>NUCLEOTIDE SEQUENCE [LARGE SCALE GENOMIC DNA]</scope>
    <source>
        <strain evidence="2 3">SD260</strain>
    </source>
</reference>
<dbReference type="RefSeq" id="WP_054207170.1">
    <property type="nucleotide sequence ID" value="NZ_LGSZ01000009.1"/>
</dbReference>
<dbReference type="Pfam" id="PF04955">
    <property type="entry name" value="HupE_UreJ"/>
    <property type="match status" value="1"/>
</dbReference>
<keyword evidence="1" id="KW-0472">Membrane</keyword>
<comment type="caution">
    <text evidence="2">The sequence shown here is derived from an EMBL/GenBank/DDBJ whole genome shotgun (WGS) entry which is preliminary data.</text>
</comment>
<feature type="transmembrane region" description="Helical" evidence="1">
    <location>
        <begin position="176"/>
        <end position="194"/>
    </location>
</feature>
<keyword evidence="3" id="KW-1185">Reference proteome</keyword>
<gene>
    <name evidence="2" type="ORF">AE618_00905</name>
</gene>
<dbReference type="EMBL" id="LGSZ01000009">
    <property type="protein sequence ID" value="KPH82961.1"/>
    <property type="molecule type" value="Genomic_DNA"/>
</dbReference>